<feature type="signal peptide" evidence="1">
    <location>
        <begin position="1"/>
        <end position="24"/>
    </location>
</feature>
<proteinExistence type="predicted"/>
<sequence length="116" mass="12733">MSKTIALLAITVVISLTGFQISHAQEQSGTAETYTQQMAGGWSPVSIDEQVMNAAYFAANAIHDGELQNVLSAKQQVVAGMNYAMVLEMDNGHQWEAIVYQNLDNVYSLTSKKRLH</sequence>
<feature type="domain" description="Cystatin" evidence="2">
    <location>
        <begin position="65"/>
        <end position="93"/>
    </location>
</feature>
<dbReference type="InterPro" id="IPR018073">
    <property type="entry name" value="Prot_inh_cystat_CS"/>
</dbReference>
<dbReference type="PANTHER" id="PTHR47364">
    <property type="entry name" value="CYSTEINE PROTEINASE INHIBITOR 5"/>
    <property type="match status" value="1"/>
</dbReference>
<name>A0ABP8V520_9GAMM</name>
<evidence type="ECO:0000259" key="2">
    <source>
        <dbReference type="Pfam" id="PF00031"/>
    </source>
</evidence>
<evidence type="ECO:0000256" key="1">
    <source>
        <dbReference type="SAM" id="SignalP"/>
    </source>
</evidence>
<dbReference type="InterPro" id="IPR000010">
    <property type="entry name" value="Cystatin_dom"/>
</dbReference>
<gene>
    <name evidence="3" type="ORF">GCM10023116_31790</name>
</gene>
<dbReference type="Proteomes" id="UP001500604">
    <property type="component" value="Unassembled WGS sequence"/>
</dbReference>
<accession>A0ABP8V520</accession>
<organism evidence="3 4">
    <name type="scientific">Kistimonas scapharcae</name>
    <dbReference type="NCBI Taxonomy" id="1036133"/>
    <lineage>
        <taxon>Bacteria</taxon>
        <taxon>Pseudomonadati</taxon>
        <taxon>Pseudomonadota</taxon>
        <taxon>Gammaproteobacteria</taxon>
        <taxon>Oceanospirillales</taxon>
        <taxon>Endozoicomonadaceae</taxon>
        <taxon>Kistimonas</taxon>
    </lineage>
</organism>
<keyword evidence="4" id="KW-1185">Reference proteome</keyword>
<protein>
    <submittedName>
        <fullName evidence="3">Cystatin domain-containing protein</fullName>
    </submittedName>
</protein>
<dbReference type="SUPFAM" id="SSF54403">
    <property type="entry name" value="Cystatin/monellin"/>
    <property type="match status" value="1"/>
</dbReference>
<dbReference type="InterPro" id="IPR046350">
    <property type="entry name" value="Cystatin_sf"/>
</dbReference>
<evidence type="ECO:0000313" key="3">
    <source>
        <dbReference type="EMBL" id="GAA4650896.1"/>
    </source>
</evidence>
<comment type="caution">
    <text evidence="3">The sequence shown here is derived from an EMBL/GenBank/DDBJ whole genome shotgun (WGS) entry which is preliminary data.</text>
</comment>
<evidence type="ECO:0000313" key="4">
    <source>
        <dbReference type="Proteomes" id="UP001500604"/>
    </source>
</evidence>
<dbReference type="Pfam" id="PF00031">
    <property type="entry name" value="Cystatin"/>
    <property type="match status" value="1"/>
</dbReference>
<dbReference type="RefSeq" id="WP_345197163.1">
    <property type="nucleotide sequence ID" value="NZ_BAABFL010000426.1"/>
</dbReference>
<reference evidence="4" key="1">
    <citation type="journal article" date="2019" name="Int. J. Syst. Evol. Microbiol.">
        <title>The Global Catalogue of Microorganisms (GCM) 10K type strain sequencing project: providing services to taxonomists for standard genome sequencing and annotation.</title>
        <authorList>
            <consortium name="The Broad Institute Genomics Platform"/>
            <consortium name="The Broad Institute Genome Sequencing Center for Infectious Disease"/>
            <person name="Wu L."/>
            <person name="Ma J."/>
        </authorList>
    </citation>
    <scope>NUCLEOTIDE SEQUENCE [LARGE SCALE GENOMIC DNA]</scope>
    <source>
        <strain evidence="4">JCM 17805</strain>
    </source>
</reference>
<dbReference type="PROSITE" id="PS00287">
    <property type="entry name" value="CYSTATIN"/>
    <property type="match status" value="1"/>
</dbReference>
<dbReference type="CDD" id="cd00042">
    <property type="entry name" value="CY"/>
    <property type="match status" value="1"/>
</dbReference>
<dbReference type="EMBL" id="BAABFL010000426">
    <property type="protein sequence ID" value="GAA4650896.1"/>
    <property type="molecule type" value="Genomic_DNA"/>
</dbReference>
<keyword evidence="1" id="KW-0732">Signal</keyword>
<dbReference type="Gene3D" id="3.10.450.10">
    <property type="match status" value="1"/>
</dbReference>
<dbReference type="PANTHER" id="PTHR47364:SF2">
    <property type="entry name" value="CYSTEINE PROTEINASE INHIBITOR 5"/>
    <property type="match status" value="1"/>
</dbReference>
<feature type="chain" id="PRO_5046382135" evidence="1">
    <location>
        <begin position="25"/>
        <end position="116"/>
    </location>
</feature>